<proteinExistence type="predicted"/>
<reference evidence="1" key="1">
    <citation type="journal article" date="2012" name="Science">
        <title>Fermentation, hydrogen, and sulfur metabolism in multiple uncultivated bacterial phyla.</title>
        <authorList>
            <person name="Wrighton K.C."/>
            <person name="Thomas B.C."/>
            <person name="Sharon I."/>
            <person name="Miller C.S."/>
            <person name="Castelle C.J."/>
            <person name="VerBerkmoes N.C."/>
            <person name="Wilkins M.J."/>
            <person name="Hettich R.L."/>
            <person name="Lipton M.S."/>
            <person name="Williams K.H."/>
            <person name="Long P.E."/>
            <person name="Banfield J.F."/>
        </authorList>
    </citation>
    <scope>NUCLEOTIDE SEQUENCE [LARGE SCALE GENOMIC DNA]</scope>
</reference>
<gene>
    <name evidence="1" type="ORF">ACD_3C00026G0008</name>
</gene>
<dbReference type="EMBL" id="AMFJ01000300">
    <property type="protein sequence ID" value="EKE28707.1"/>
    <property type="molecule type" value="Genomic_DNA"/>
</dbReference>
<evidence type="ECO:0000313" key="1">
    <source>
        <dbReference type="EMBL" id="EKE28707.1"/>
    </source>
</evidence>
<accession>K2G347</accession>
<evidence type="ECO:0008006" key="2">
    <source>
        <dbReference type="Google" id="ProtNLM"/>
    </source>
</evidence>
<organism evidence="1">
    <name type="scientific">uncultured bacterium</name>
    <name type="common">gcode 4</name>
    <dbReference type="NCBI Taxonomy" id="1234023"/>
    <lineage>
        <taxon>Bacteria</taxon>
        <taxon>environmental samples</taxon>
    </lineage>
</organism>
<name>K2G347_9BACT</name>
<dbReference type="AlphaFoldDB" id="K2G347"/>
<sequence length="419" mass="51348">MYFDKLYKALLVILPFHVLVSVFFDYKIWISGFWIYKEILVIALLWILIHELYKLKKMPKFDILDFMIFGYFGYLLLISLVNFTWLKPIIYGWRYDFEFLLMFLVSRHWGFLLKDKLSSYIRLFLLSWWAAIIIWLLVRFVFGETILVNFWFSPKLSSWSFDQGVPIYHWIEWANVRRFQWIFDWPNQAAFFLIVYSWVLFHYLRNKKDFQFYLYSALAVIWWLVFLTYSRSSLLGIIAWLWLVFLLNLKTIVKKYKIQSISVLILMILLWGAFYVRYGWVMDNIILRAWSSKWHIERMIIWFKQFSSKPLGQGLASSWPWYRITHDTKWVDEKNFIPESWYVQQLVEWWIIGFFLFVWIMYLMTIKIYFLSKPIFFSFIAILFMNLLLHTFEASYISLMLFMLLGLFLRKKENPTLSL</sequence>
<protein>
    <recommendedName>
        <fullName evidence="2">O-antigen polymerase</fullName>
    </recommendedName>
</protein>
<comment type="caution">
    <text evidence="1">The sequence shown here is derived from an EMBL/GenBank/DDBJ whole genome shotgun (WGS) entry which is preliminary data.</text>
</comment>